<feature type="transmembrane region" description="Helical" evidence="1">
    <location>
        <begin position="59"/>
        <end position="76"/>
    </location>
</feature>
<proteinExistence type="predicted"/>
<dbReference type="EMBL" id="LT671858">
    <property type="protein sequence ID" value="SIM43305.1"/>
    <property type="molecule type" value="Genomic_DNA"/>
</dbReference>
<dbReference type="Proteomes" id="UP000187822">
    <property type="component" value="Chromosome I"/>
</dbReference>
<reference evidence="4" key="3">
    <citation type="submission" date="2016-06" db="EMBL/GenBank/DDBJ databases">
        <authorList>
            <person name="Toshchakov V.S."/>
        </authorList>
    </citation>
    <scope>NUCLEOTIDE SEQUENCE [LARGE SCALE GENOMIC DNA]</scope>
    <source>
        <strain>PM4 (JCM 30641</strain>
        <strain evidence="4">\VKM B-2940)</strain>
    </source>
</reference>
<feature type="transmembrane region" description="Helical" evidence="1">
    <location>
        <begin position="777"/>
        <end position="798"/>
    </location>
</feature>
<dbReference type="RefSeq" id="WP_077075927.1">
    <property type="nucleotide sequence ID" value="NZ_LT671858.1"/>
</dbReference>
<keyword evidence="1" id="KW-0472">Membrane</keyword>
<dbReference type="GeneID" id="41587762"/>
<keyword evidence="1" id="KW-0812">Transmembrane</keyword>
<evidence type="ECO:0000313" key="2">
    <source>
        <dbReference type="EMBL" id="SIM43305.1"/>
    </source>
</evidence>
<keyword evidence="4" id="KW-1185">Reference proteome</keyword>
<evidence type="ECO:0000256" key="1">
    <source>
        <dbReference type="SAM" id="Phobius"/>
    </source>
</evidence>
<accession>A0A1N5T5A2</accession>
<reference evidence="2 5" key="1">
    <citation type="submission" date="2016-04" db="EMBL/GenBank/DDBJ databases">
        <authorList>
            <person name="Evans L.H."/>
            <person name="Alamgir A."/>
            <person name="Owens N."/>
            <person name="Weber N.D."/>
            <person name="Virtaneva K."/>
            <person name="Barbian K."/>
            <person name="Babar A."/>
            <person name="Rosenke K."/>
        </authorList>
    </citation>
    <scope>NUCLEOTIDE SEQUENCE [LARGE SCALE GENOMIC DNA]</scope>
    <source>
        <strain evidence="2">S5</strain>
        <strain evidence="5">S5(T) (JCM 30642 \VKM B-2941)</strain>
    </source>
</reference>
<dbReference type="EMBL" id="LT719092">
    <property type="protein sequence ID" value="SJK84316.1"/>
    <property type="molecule type" value="Genomic_DNA"/>
</dbReference>
<organism evidence="2 5">
    <name type="scientific">Cuniculiplasma divulgatum</name>
    <dbReference type="NCBI Taxonomy" id="1673428"/>
    <lineage>
        <taxon>Archaea</taxon>
        <taxon>Methanobacteriati</taxon>
        <taxon>Thermoplasmatota</taxon>
        <taxon>Thermoplasmata</taxon>
        <taxon>Thermoplasmatales</taxon>
        <taxon>Cuniculiplasmataceae</taxon>
        <taxon>Cuniculiplasma</taxon>
    </lineage>
</organism>
<dbReference type="AlphaFoldDB" id="A0A1N5T5A2"/>
<evidence type="ECO:0000313" key="5">
    <source>
        <dbReference type="Proteomes" id="UP000195607"/>
    </source>
</evidence>
<protein>
    <submittedName>
        <fullName evidence="2">Multipass membrane protein</fullName>
    </submittedName>
</protein>
<name>A0A1N5T5A2_9ARCH</name>
<sequence>MGKLTSYLLGLGIVLFSSYYYLTVYYKPLIQWMGPSFGTPLVIISGLLLFLLGNPLKETILIPIFILTGIAVGVGARKGRKAFISTASIYASILSVMGISLYFILFNETSALSSLLKLTTSTSVSGVTNSGLPPVPKGSSMTAILSEPLIERILSTISSFLGKGTSNPLSSSSGSFSTSTISTMVTTYGPILFRELLLQAIEDFLIVAIVAMLVGYLINRYAKKEKKDTGKTVEKEQVKENKDTVKMALILILTLLVVLSFSIPVMHSGNLNNDEKVAPQPSIDKAFAEGFATQVLNSDRNFYTDQNSTYSFAGGFIGKTGSMYNVYGTMQSNNSARNQLMATNSTLMSAYFVTYNISNLLTQLGVDNLFSTADLNSNQISQVFNLLPGGMVLFITSGSSNSGQSSTYSAASNFVSSVGGTSLKSVLALNVNLSSLKIPQIGVYLFSFIPDYKNIENKLVENNAAFYGNSQSSLILKSSIQDGNLSSVSENGPVDSFIMMGGSVHSSEVASDLSSFSGLSKLFNSKSDLSFSLSVFEQNHVYTSSGNKHSFTMAKLINYDRSLNFSGTTESLIVTGFPVEINNNNRYEFYSYTNNKTLASDVNFGNHANMDQTTGVINPDAVNYNTNANFPAKLKFSEKISNLTANNFAVSIGVTNKDTNVLKNLSINETAFTGEYGESIHIISGSSQSKIYQKVSPGKTIYLNFTVRARNPGFYTLGNPLVKYENNNTNENSTGPLVGISVASPPVQDAINNLLYFYVDMDAGTLIPQLKILLTPLVGYFYLFDLIVLLVILGDLYIEIRAFRRWRANKKKPVKGSGN</sequence>
<keyword evidence="1" id="KW-1133">Transmembrane helix</keyword>
<feature type="transmembrane region" description="Helical" evidence="1">
    <location>
        <begin position="83"/>
        <end position="105"/>
    </location>
</feature>
<dbReference type="Proteomes" id="UP000195607">
    <property type="component" value="Chromosome I"/>
</dbReference>
<evidence type="ECO:0000313" key="3">
    <source>
        <dbReference type="EMBL" id="SJK84316.1"/>
    </source>
</evidence>
<gene>
    <name evidence="3" type="ORF">CPM_0432</name>
    <name evidence="2" type="ORF">CSP5_0460</name>
</gene>
<reference evidence="3" key="2">
    <citation type="submission" date="2016-06" db="EMBL/GenBank/DDBJ databases">
        <authorList>
            <person name="Olsen C.W."/>
            <person name="Carey S."/>
            <person name="Hinshaw L."/>
            <person name="Karasin A.I."/>
        </authorList>
    </citation>
    <scope>NUCLEOTIDE SEQUENCE [LARGE SCALE GENOMIC DNA]</scope>
    <source>
        <strain evidence="3">PM4</strain>
    </source>
</reference>
<feature type="transmembrane region" description="Helical" evidence="1">
    <location>
        <begin position="196"/>
        <end position="218"/>
    </location>
</feature>
<feature type="transmembrane region" description="Helical" evidence="1">
    <location>
        <begin position="6"/>
        <end position="22"/>
    </location>
</feature>
<feature type="transmembrane region" description="Helical" evidence="1">
    <location>
        <begin position="247"/>
        <end position="266"/>
    </location>
</feature>
<feature type="transmembrane region" description="Helical" evidence="1">
    <location>
        <begin position="34"/>
        <end position="53"/>
    </location>
</feature>
<evidence type="ECO:0000313" key="4">
    <source>
        <dbReference type="Proteomes" id="UP000187822"/>
    </source>
</evidence>
<dbReference type="KEGG" id="cdiv:CPM_0432"/>